<dbReference type="EMBL" id="PQFF01000260">
    <property type="protein sequence ID" value="RHZ69342.1"/>
    <property type="molecule type" value="Genomic_DNA"/>
</dbReference>
<dbReference type="Proteomes" id="UP000266861">
    <property type="component" value="Unassembled WGS sequence"/>
</dbReference>
<gene>
    <name evidence="2" type="ORF">Glove_284g3</name>
</gene>
<sequence>MSSNNNNNINIAAAAAATSANVMQVAFVDQGGERTSVAAATGAQILPAAVFIEHIKLKDYKNMARNAFAALAKHTKRVADIGDMKPGGLHSLDLKFEGAMKKEELLTLNQHIHDALVPVATFMPKKHVQQARDKLASLVERFAAEMKQIFCNKASQDQGTPLDVATYTPSTAEALLMDNNVRFLTNFIDTLKLKAAAPALTKKRKAGSDGDTIMAYEPAERAQYAIIKPRAPPKKKQKVNPPPKRHRNKSAGGKGKGQRNSRKSSSKPKPNQKAPSPKPKGQGGSKHQGAGPSPSRNLPKGQKNRKRGHQNKKN</sequence>
<feature type="compositionally biased region" description="Basic residues" evidence="1">
    <location>
        <begin position="302"/>
        <end position="314"/>
    </location>
</feature>
<accession>A0A397I2E2</accession>
<name>A0A397I2E2_9GLOM</name>
<proteinExistence type="predicted"/>
<keyword evidence="3" id="KW-1185">Reference proteome</keyword>
<dbReference type="OrthoDB" id="10636813at2759"/>
<feature type="compositionally biased region" description="Basic residues" evidence="1">
    <location>
        <begin position="231"/>
        <end position="249"/>
    </location>
</feature>
<evidence type="ECO:0000256" key="1">
    <source>
        <dbReference type="SAM" id="MobiDB-lite"/>
    </source>
</evidence>
<dbReference type="AlphaFoldDB" id="A0A397I2E2"/>
<comment type="caution">
    <text evidence="2">The sequence shown here is derived from an EMBL/GenBank/DDBJ whole genome shotgun (WGS) entry which is preliminary data.</text>
</comment>
<evidence type="ECO:0000313" key="2">
    <source>
        <dbReference type="EMBL" id="RHZ69342.1"/>
    </source>
</evidence>
<feature type="region of interest" description="Disordered" evidence="1">
    <location>
        <begin position="224"/>
        <end position="314"/>
    </location>
</feature>
<organism evidence="2 3">
    <name type="scientific">Diversispora epigaea</name>
    <dbReference type="NCBI Taxonomy" id="1348612"/>
    <lineage>
        <taxon>Eukaryota</taxon>
        <taxon>Fungi</taxon>
        <taxon>Fungi incertae sedis</taxon>
        <taxon>Mucoromycota</taxon>
        <taxon>Glomeromycotina</taxon>
        <taxon>Glomeromycetes</taxon>
        <taxon>Diversisporales</taxon>
        <taxon>Diversisporaceae</taxon>
        <taxon>Diversispora</taxon>
    </lineage>
</organism>
<reference evidence="2 3" key="1">
    <citation type="submission" date="2018-08" db="EMBL/GenBank/DDBJ databases">
        <title>Genome and evolution of the arbuscular mycorrhizal fungus Diversispora epigaea (formerly Glomus versiforme) and its bacterial endosymbionts.</title>
        <authorList>
            <person name="Sun X."/>
            <person name="Fei Z."/>
            <person name="Harrison M."/>
        </authorList>
    </citation>
    <scope>NUCLEOTIDE SEQUENCE [LARGE SCALE GENOMIC DNA]</scope>
    <source>
        <strain evidence="2 3">IT104</strain>
    </source>
</reference>
<feature type="compositionally biased region" description="Basic residues" evidence="1">
    <location>
        <begin position="256"/>
        <end position="266"/>
    </location>
</feature>
<protein>
    <submittedName>
        <fullName evidence="2">Uncharacterized protein</fullName>
    </submittedName>
</protein>
<evidence type="ECO:0000313" key="3">
    <source>
        <dbReference type="Proteomes" id="UP000266861"/>
    </source>
</evidence>